<dbReference type="Proteomes" id="UP000192220">
    <property type="component" value="Unplaced"/>
</dbReference>
<keyword evidence="4" id="KW-1185">Reference proteome</keyword>
<dbReference type="STRING" id="52670.A0A2I4D7Z1"/>
<dbReference type="RefSeq" id="XP_013888358.1">
    <property type="nucleotide sequence ID" value="XM_014032904.1"/>
</dbReference>
<dbReference type="GO" id="GO:0005634">
    <property type="term" value="C:nucleus"/>
    <property type="evidence" value="ECO:0007669"/>
    <property type="project" value="UniProtKB-SubCell"/>
</dbReference>
<feature type="region of interest" description="Disordered" evidence="3">
    <location>
        <begin position="760"/>
        <end position="783"/>
    </location>
</feature>
<dbReference type="PANTHER" id="PTHR23348">
    <property type="entry name" value="PERIAXIN/AHNAK"/>
    <property type="match status" value="1"/>
</dbReference>
<accession>A0A2I4D7Z1</accession>
<comment type="subcellular location">
    <subcellularLocation>
        <location evidence="1">Nucleus</location>
    </subcellularLocation>
</comment>
<protein>
    <submittedName>
        <fullName evidence="5">Neuroblast differentiation-associated protein AHNAK</fullName>
    </submittedName>
</protein>
<name>A0A2I4D7Z1_AUSLI</name>
<dbReference type="GO" id="GO:0043034">
    <property type="term" value="C:costamere"/>
    <property type="evidence" value="ECO:0007669"/>
    <property type="project" value="TreeGrafter"/>
</dbReference>
<organism evidence="4 5">
    <name type="scientific">Austrofundulus limnaeus</name>
    <name type="common">Annual killifish</name>
    <dbReference type="NCBI Taxonomy" id="52670"/>
    <lineage>
        <taxon>Eukaryota</taxon>
        <taxon>Metazoa</taxon>
        <taxon>Chordata</taxon>
        <taxon>Craniata</taxon>
        <taxon>Vertebrata</taxon>
        <taxon>Euteleostomi</taxon>
        <taxon>Actinopterygii</taxon>
        <taxon>Neopterygii</taxon>
        <taxon>Teleostei</taxon>
        <taxon>Neoteleostei</taxon>
        <taxon>Acanthomorphata</taxon>
        <taxon>Ovalentaria</taxon>
        <taxon>Atherinomorphae</taxon>
        <taxon>Cyprinodontiformes</taxon>
        <taxon>Rivulidae</taxon>
        <taxon>Austrofundulus</taxon>
    </lineage>
</organism>
<dbReference type="InterPro" id="IPR052082">
    <property type="entry name" value="Myelin_sheath_structural"/>
</dbReference>
<feature type="region of interest" description="Disordered" evidence="3">
    <location>
        <begin position="461"/>
        <end position="490"/>
    </location>
</feature>
<dbReference type="OrthoDB" id="8058206at2759"/>
<evidence type="ECO:0000256" key="2">
    <source>
        <dbReference type="ARBA" id="ARBA00023242"/>
    </source>
</evidence>
<dbReference type="KEGG" id="alim:106535807"/>
<dbReference type="PANTHER" id="PTHR23348:SF16">
    <property type="entry name" value="LEUCINE RICH REPEAT FAMILY PROTEIN"/>
    <property type="match status" value="1"/>
</dbReference>
<feature type="region of interest" description="Disordered" evidence="3">
    <location>
        <begin position="671"/>
        <end position="719"/>
    </location>
</feature>
<feature type="region of interest" description="Disordered" evidence="3">
    <location>
        <begin position="128"/>
        <end position="148"/>
    </location>
</feature>
<gene>
    <name evidence="5" type="primary">LOC106535807</name>
</gene>
<proteinExistence type="predicted"/>
<reference evidence="5" key="1">
    <citation type="submission" date="2025-08" db="UniProtKB">
        <authorList>
            <consortium name="RefSeq"/>
        </authorList>
    </citation>
    <scope>IDENTIFICATION</scope>
    <source>
        <strain evidence="5">Quisiro</strain>
        <tissue evidence="5">Liver</tissue>
    </source>
</reference>
<dbReference type="GeneID" id="106535807"/>
<feature type="compositionally biased region" description="Polar residues" evidence="3">
    <location>
        <begin position="138"/>
        <end position="148"/>
    </location>
</feature>
<feature type="region of interest" description="Disordered" evidence="3">
    <location>
        <begin position="925"/>
        <end position="945"/>
    </location>
</feature>
<dbReference type="AlphaFoldDB" id="A0A2I4D7Z1"/>
<evidence type="ECO:0000256" key="1">
    <source>
        <dbReference type="ARBA" id="ARBA00004123"/>
    </source>
</evidence>
<dbReference type="InParanoid" id="A0A2I4D7Z1"/>
<keyword evidence="2" id="KW-0539">Nucleus</keyword>
<evidence type="ECO:0000313" key="4">
    <source>
        <dbReference type="Proteomes" id="UP000192220"/>
    </source>
</evidence>
<evidence type="ECO:0000313" key="5">
    <source>
        <dbReference type="RefSeq" id="XP_013888358.1"/>
    </source>
</evidence>
<sequence>MEINTSTSQIMPTHRRGRSLSEALTLDQSEEGGLFISNINSSSQRQDLKEGDELLGATINFDHLSKDEVLKVLKLMEPYDDKIQVFTRKNLNRSLDNLNQYDRTPGAMLNDSYNKLYNAKIKKFMKSSSSGEDAGSANGETTVPASSKVSLKHDIGLPRLGVDFGLLKSKTLVQDANVDSNSKVKDLMDGSNLNLPPVGLGTLSNSLVPRLKPDARNPQLNAPDCDLSGTLPDDQNVRVVPGKYLSDTEKASYDLTVANLDLSKERLTGSASNVSVPKADIKRPQMDLEKVDFNVSQHDITETDFDMPSGDINVSLQKPKTGHKFDHLNMGAPTGSFTLPRLGVNGRNEDEIDLSLKRPQFKGGISASDASLFKTNMKEKDLNTDAPSVQIKGRSGKYKAPKFTMPKFDLPNIQVPDFSEDLDLPGTDLTVPSRNLEFSSSTKRVQMSQDLSMKTPQIKGEMNTTDRDLPNIKMKNPKSDVNTPDVNIGSPKTKLKLAKMKMPTIGSPNMNGPEIDGNINAPDIDVKAPNVNFKGPKTDLDMDLPDLSGKFKKPNLNLPDLGLSGPKLDGPNLDLKSQDIDISAPKLRGGINAPDINMPNFDLNAPKLDLNRPKVNLDMPSGKLKMPELEGPDWDVNAPSGKLKMPKMNFSGTLPKGPDLGLNTDLKTPDFNLKNPKIKGEMNTPDLDMPNIKMKNPKLNVNSPDVNFGSPKAKFKRPDINMPGLKGPDGPDNDFDLPNVNIKNSRTGFEIHDADIGSTSRKTKMPTLKLPNVGFSGPTLDGSPDLKASLPKGPNLKLNSDLNSPDLNLKLPNNKGKLDSPNMSLPNMNLKTSKNSFEVPDVDFGTQSGKMKMPHMNIPDLGFSGPMLDSPNPSLSSPKLNAKLPKGPHLKINSEVNAPDQNVRAPKTKGGLTFPKLGTPDLNIDDPSVKLKGPSSKTHKPFLTNMSIKNPDLDIDEDVSLSYTNEKSSGTKVRASYPAVDDTLHQYFNFNRSDLNIDDFTEKDHVLRARGSKLDFQAPFIYTEGMPTSGVDVHMRDARKAKEIPISGKESFAYSRDLSQNSQRNVPESSEGYYITVFPTQAQNQKTVNRKFNTLGGLDFHTDNLDLDVPDKNDLKGSNFFFSNLV</sequence>
<dbReference type="GO" id="GO:0043484">
    <property type="term" value="P:regulation of RNA splicing"/>
    <property type="evidence" value="ECO:0007669"/>
    <property type="project" value="TreeGrafter"/>
</dbReference>
<evidence type="ECO:0000256" key="3">
    <source>
        <dbReference type="SAM" id="MobiDB-lite"/>
    </source>
</evidence>